<feature type="region of interest" description="Disordered" evidence="1">
    <location>
        <begin position="80"/>
        <end position="104"/>
    </location>
</feature>
<reference evidence="2" key="4">
    <citation type="submission" date="2019-03" db="UniProtKB">
        <authorList>
            <consortium name="EnsemblPlants"/>
        </authorList>
    </citation>
    <scope>IDENTIFICATION</scope>
</reference>
<evidence type="ECO:0000313" key="3">
    <source>
        <dbReference type="Proteomes" id="UP000015105"/>
    </source>
</evidence>
<evidence type="ECO:0000256" key="1">
    <source>
        <dbReference type="SAM" id="MobiDB-lite"/>
    </source>
</evidence>
<evidence type="ECO:0000313" key="2">
    <source>
        <dbReference type="EnsemblPlants" id="AET1Gv20374100.2"/>
    </source>
</evidence>
<proteinExistence type="predicted"/>
<dbReference type="AlphaFoldDB" id="A0A452YCJ2"/>
<protein>
    <submittedName>
        <fullName evidence="2">Uncharacterized protein</fullName>
    </submittedName>
</protein>
<keyword evidence="3" id="KW-1185">Reference proteome</keyword>
<name>A0A452YCJ2_AEGTS</name>
<reference evidence="2" key="3">
    <citation type="journal article" date="2017" name="Nature">
        <title>Genome sequence of the progenitor of the wheat D genome Aegilops tauschii.</title>
        <authorList>
            <person name="Luo M.C."/>
            <person name="Gu Y.Q."/>
            <person name="Puiu D."/>
            <person name="Wang H."/>
            <person name="Twardziok S.O."/>
            <person name="Deal K.R."/>
            <person name="Huo N."/>
            <person name="Zhu T."/>
            <person name="Wang L."/>
            <person name="Wang Y."/>
            <person name="McGuire P.E."/>
            <person name="Liu S."/>
            <person name="Long H."/>
            <person name="Ramasamy R.K."/>
            <person name="Rodriguez J.C."/>
            <person name="Van S.L."/>
            <person name="Yuan L."/>
            <person name="Wang Z."/>
            <person name="Xia Z."/>
            <person name="Xiao L."/>
            <person name="Anderson O.D."/>
            <person name="Ouyang S."/>
            <person name="Liang Y."/>
            <person name="Zimin A.V."/>
            <person name="Pertea G."/>
            <person name="Qi P."/>
            <person name="Bennetzen J.L."/>
            <person name="Dai X."/>
            <person name="Dawson M.W."/>
            <person name="Muller H.G."/>
            <person name="Kugler K."/>
            <person name="Rivarola-Duarte L."/>
            <person name="Spannagl M."/>
            <person name="Mayer K.F.X."/>
            <person name="Lu F.H."/>
            <person name="Bevan M.W."/>
            <person name="Leroy P."/>
            <person name="Li P."/>
            <person name="You F.M."/>
            <person name="Sun Q."/>
            <person name="Liu Z."/>
            <person name="Lyons E."/>
            <person name="Wicker T."/>
            <person name="Salzberg S.L."/>
            <person name="Devos K.M."/>
            <person name="Dvorak J."/>
        </authorList>
    </citation>
    <scope>NUCLEOTIDE SEQUENCE [LARGE SCALE GENOMIC DNA]</scope>
    <source>
        <strain evidence="2">cv. AL8/78</strain>
    </source>
</reference>
<accession>A0A452YCJ2</accession>
<reference evidence="3" key="1">
    <citation type="journal article" date="2014" name="Science">
        <title>Ancient hybridizations among the ancestral genomes of bread wheat.</title>
        <authorList>
            <consortium name="International Wheat Genome Sequencing Consortium,"/>
            <person name="Marcussen T."/>
            <person name="Sandve S.R."/>
            <person name="Heier L."/>
            <person name="Spannagl M."/>
            <person name="Pfeifer M."/>
            <person name="Jakobsen K.S."/>
            <person name="Wulff B.B."/>
            <person name="Steuernagel B."/>
            <person name="Mayer K.F."/>
            <person name="Olsen O.A."/>
        </authorList>
    </citation>
    <scope>NUCLEOTIDE SEQUENCE [LARGE SCALE GENOMIC DNA]</scope>
    <source>
        <strain evidence="3">cv. AL8/78</strain>
    </source>
</reference>
<reference evidence="3" key="2">
    <citation type="journal article" date="2017" name="Nat. Plants">
        <title>The Aegilops tauschii genome reveals multiple impacts of transposons.</title>
        <authorList>
            <person name="Zhao G."/>
            <person name="Zou C."/>
            <person name="Li K."/>
            <person name="Wang K."/>
            <person name="Li T."/>
            <person name="Gao L."/>
            <person name="Zhang X."/>
            <person name="Wang H."/>
            <person name="Yang Z."/>
            <person name="Liu X."/>
            <person name="Jiang W."/>
            <person name="Mao L."/>
            <person name="Kong X."/>
            <person name="Jiao Y."/>
            <person name="Jia J."/>
        </authorList>
    </citation>
    <scope>NUCLEOTIDE SEQUENCE [LARGE SCALE GENOMIC DNA]</scope>
    <source>
        <strain evidence="3">cv. AL8/78</strain>
    </source>
</reference>
<dbReference type="Gramene" id="AET1Gv20374100.2">
    <property type="protein sequence ID" value="AET1Gv20374100.2"/>
    <property type="gene ID" value="AET1Gv20374100"/>
</dbReference>
<reference evidence="2" key="5">
    <citation type="journal article" date="2021" name="G3 (Bethesda)">
        <title>Aegilops tauschii genome assembly Aet v5.0 features greater sequence contiguity and improved annotation.</title>
        <authorList>
            <person name="Wang L."/>
            <person name="Zhu T."/>
            <person name="Rodriguez J.C."/>
            <person name="Deal K.R."/>
            <person name="Dubcovsky J."/>
            <person name="McGuire P.E."/>
            <person name="Lux T."/>
            <person name="Spannagl M."/>
            <person name="Mayer K.F.X."/>
            <person name="Baldrich P."/>
            <person name="Meyers B.C."/>
            <person name="Huo N."/>
            <person name="Gu Y.Q."/>
            <person name="Zhou H."/>
            <person name="Devos K.M."/>
            <person name="Bennetzen J.L."/>
            <person name="Unver T."/>
            <person name="Budak H."/>
            <person name="Gulick P.J."/>
            <person name="Galiba G."/>
            <person name="Kalapos B."/>
            <person name="Nelson D.R."/>
            <person name="Li P."/>
            <person name="You F.M."/>
            <person name="Luo M.C."/>
            <person name="Dvorak J."/>
        </authorList>
    </citation>
    <scope>NUCLEOTIDE SEQUENCE [LARGE SCALE GENOMIC DNA]</scope>
    <source>
        <strain evidence="2">cv. AL8/78</strain>
    </source>
</reference>
<organism evidence="2 3">
    <name type="scientific">Aegilops tauschii subsp. strangulata</name>
    <name type="common">Goatgrass</name>
    <dbReference type="NCBI Taxonomy" id="200361"/>
    <lineage>
        <taxon>Eukaryota</taxon>
        <taxon>Viridiplantae</taxon>
        <taxon>Streptophyta</taxon>
        <taxon>Embryophyta</taxon>
        <taxon>Tracheophyta</taxon>
        <taxon>Spermatophyta</taxon>
        <taxon>Magnoliopsida</taxon>
        <taxon>Liliopsida</taxon>
        <taxon>Poales</taxon>
        <taxon>Poaceae</taxon>
        <taxon>BOP clade</taxon>
        <taxon>Pooideae</taxon>
        <taxon>Triticodae</taxon>
        <taxon>Triticeae</taxon>
        <taxon>Triticinae</taxon>
        <taxon>Aegilops</taxon>
    </lineage>
</organism>
<dbReference type="EnsemblPlants" id="AET1Gv20374100.2">
    <property type="protein sequence ID" value="AET1Gv20374100.2"/>
    <property type="gene ID" value="AET1Gv20374100"/>
</dbReference>
<dbReference type="Proteomes" id="UP000015105">
    <property type="component" value="Chromosome 1D"/>
</dbReference>
<sequence>MLDGCFFIQSLTGHDLHQQQVAGSDSRMGPGGGQAARVVARKTALPVELTSSVMELGGVGGPFSNVGLLELLLVASTPEGAASTRRRGGSSSRRGRPLDPPRPPLTVQLGGGTALIFFLMHVGSVFIHVRQSAGEHICLAVPKRTIFCSFYRQLRPARSLRHRARAVVRHPCYLLCSRCPAGNLFSSVLRFYLLAAGGAEAVLDIIMLLKTDTT</sequence>